<dbReference type="EC" id="2.7.7.9" evidence="2"/>
<evidence type="ECO:0000256" key="1">
    <source>
        <dbReference type="ARBA" id="ARBA00006890"/>
    </source>
</evidence>
<evidence type="ECO:0000256" key="2">
    <source>
        <dbReference type="ARBA" id="ARBA00012415"/>
    </source>
</evidence>
<dbReference type="GO" id="GO:0006011">
    <property type="term" value="P:UDP-alpha-D-glucose metabolic process"/>
    <property type="evidence" value="ECO:0007669"/>
    <property type="project" value="InterPro"/>
</dbReference>
<dbReference type="AlphaFoldDB" id="A0A382B0V4"/>
<reference evidence="7" key="1">
    <citation type="submission" date="2018-05" db="EMBL/GenBank/DDBJ databases">
        <authorList>
            <person name="Lanie J.A."/>
            <person name="Ng W.-L."/>
            <person name="Kazmierczak K.M."/>
            <person name="Andrzejewski T.M."/>
            <person name="Davidsen T.M."/>
            <person name="Wayne K.J."/>
            <person name="Tettelin H."/>
            <person name="Glass J.I."/>
            <person name="Rusch D."/>
            <person name="Podicherti R."/>
            <person name="Tsui H.-C.T."/>
            <person name="Winkler M.E."/>
        </authorList>
    </citation>
    <scope>NUCLEOTIDE SEQUENCE</scope>
</reference>
<keyword evidence="4" id="KW-0548">Nucleotidyltransferase</keyword>
<evidence type="ECO:0000313" key="7">
    <source>
        <dbReference type="EMBL" id="SVB07339.1"/>
    </source>
</evidence>
<comment type="catalytic activity">
    <reaction evidence="5">
        <text>alpha-D-glucose 1-phosphate + UTP + H(+) = UDP-alpha-D-glucose + diphosphate</text>
        <dbReference type="Rhea" id="RHEA:19889"/>
        <dbReference type="ChEBI" id="CHEBI:15378"/>
        <dbReference type="ChEBI" id="CHEBI:33019"/>
        <dbReference type="ChEBI" id="CHEBI:46398"/>
        <dbReference type="ChEBI" id="CHEBI:58601"/>
        <dbReference type="ChEBI" id="CHEBI:58885"/>
        <dbReference type="EC" id="2.7.7.9"/>
    </reaction>
</comment>
<dbReference type="PANTHER" id="PTHR43197:SF1">
    <property type="entry name" value="UTP--GLUCOSE-1-PHOSPHATE URIDYLYLTRANSFERASE"/>
    <property type="match status" value="1"/>
</dbReference>
<feature type="domain" description="Nucleotidyl transferase" evidence="6">
    <location>
        <begin position="4"/>
        <end position="175"/>
    </location>
</feature>
<feature type="non-terminal residue" evidence="7">
    <location>
        <position position="1"/>
    </location>
</feature>
<keyword evidence="3" id="KW-0808">Transferase</keyword>
<gene>
    <name evidence="7" type="ORF">METZ01_LOCUS160193</name>
</gene>
<dbReference type="PANTHER" id="PTHR43197">
    <property type="entry name" value="UTP--GLUCOSE-1-PHOSPHATE URIDYLYLTRANSFERASE"/>
    <property type="match status" value="1"/>
</dbReference>
<dbReference type="InterPro" id="IPR029044">
    <property type="entry name" value="Nucleotide-diphossugar_trans"/>
</dbReference>
<dbReference type="Gene3D" id="3.90.550.10">
    <property type="entry name" value="Spore Coat Polysaccharide Biosynthesis Protein SpsA, Chain A"/>
    <property type="match status" value="1"/>
</dbReference>
<dbReference type="Pfam" id="PF00483">
    <property type="entry name" value="NTP_transferase"/>
    <property type="match status" value="1"/>
</dbReference>
<dbReference type="EMBL" id="UINC01027680">
    <property type="protein sequence ID" value="SVB07339.1"/>
    <property type="molecule type" value="Genomic_DNA"/>
</dbReference>
<dbReference type="SUPFAM" id="SSF53448">
    <property type="entry name" value="Nucleotide-diphospho-sugar transferases"/>
    <property type="match status" value="1"/>
</dbReference>
<dbReference type="InterPro" id="IPR005771">
    <property type="entry name" value="GalU_uridylyltTrfase_bac/arc"/>
</dbReference>
<evidence type="ECO:0000256" key="5">
    <source>
        <dbReference type="ARBA" id="ARBA00048128"/>
    </source>
</evidence>
<accession>A0A382B0V4</accession>
<evidence type="ECO:0000256" key="3">
    <source>
        <dbReference type="ARBA" id="ARBA00022679"/>
    </source>
</evidence>
<evidence type="ECO:0000259" key="6">
    <source>
        <dbReference type="Pfam" id="PF00483"/>
    </source>
</evidence>
<comment type="similarity">
    <text evidence="1">Belongs to the UDPGP type 2 family.</text>
</comment>
<sequence>PLGQTKPLGTGDAVAAAESFVGGAPFVVAYGDSIIRTDSGDSLLQRMIASHDEHRSSCTIGAWKVAASLVGNYGILIPRPGEEDFGDARLADIIEKPEPGTTDSRLAVSARYVFAPEVFDQIRTVAPSKTGEIYLTEAIRRLIENGRQVRSVRLRDNETRYDIGNHRAYFQTFIDYALDDPEWGDETAEYVRQRLARRRLE</sequence>
<name>A0A382B0V4_9ZZZZ</name>
<dbReference type="GO" id="GO:0003983">
    <property type="term" value="F:UTP:glucose-1-phosphate uridylyltransferase activity"/>
    <property type="evidence" value="ECO:0007669"/>
    <property type="project" value="UniProtKB-EC"/>
</dbReference>
<dbReference type="InterPro" id="IPR005835">
    <property type="entry name" value="NTP_transferase_dom"/>
</dbReference>
<protein>
    <recommendedName>
        <fullName evidence="2">UTP--glucose-1-phosphate uridylyltransferase</fullName>
        <ecNumber evidence="2">2.7.7.9</ecNumber>
    </recommendedName>
</protein>
<evidence type="ECO:0000256" key="4">
    <source>
        <dbReference type="ARBA" id="ARBA00022695"/>
    </source>
</evidence>
<proteinExistence type="inferred from homology"/>
<organism evidence="7">
    <name type="scientific">marine metagenome</name>
    <dbReference type="NCBI Taxonomy" id="408172"/>
    <lineage>
        <taxon>unclassified sequences</taxon>
        <taxon>metagenomes</taxon>
        <taxon>ecological metagenomes</taxon>
    </lineage>
</organism>